<dbReference type="RefSeq" id="WP_120681700.1">
    <property type="nucleotide sequence ID" value="NZ_RBAL01000012.1"/>
</dbReference>
<dbReference type="InterPro" id="IPR011613">
    <property type="entry name" value="GH15-like"/>
</dbReference>
<sequence>MPPWDHARLAAVGLAVLTGNQAPGGAYPACPAYPVYRYAWFRDGSFAAEAASRSGAPDSATAFHDWCARVITERADRIEAVAAARARGERPPPGALLPTRYTLEGREAEGGEWTDFQTDGYGTWLWALARHLDRHGLAPGPYRAAARLTVRYLEATWDLPCHGWWEEHPARRHVATLGALHGGLAAAARAGLADPARATRITGAIARLLAERGTYEGRLAGWLGGRAVDAALLACLTPFAVTDPAGPLAAATLAAVERDLVEPEGGVHRYLGDVFYGGGQWPVLAGFLGWHYARTGRTAAARRRLDWIAAQATPEGLLPEQAPGARLLHPEHLARWEAKWGPNATPLLWSHAMYLILAAELAELGELPERP</sequence>
<evidence type="ECO:0000313" key="3">
    <source>
        <dbReference type="Proteomes" id="UP000272474"/>
    </source>
</evidence>
<feature type="domain" description="GH15-like" evidence="1">
    <location>
        <begin position="21"/>
        <end position="214"/>
    </location>
</feature>
<comment type="caution">
    <text evidence="2">The sequence shown here is derived from an EMBL/GenBank/DDBJ whole genome shotgun (WGS) entry which is preliminary data.</text>
</comment>
<name>A0A3A9YUQ5_9ACTN</name>
<proteinExistence type="predicted"/>
<dbReference type="InterPro" id="IPR012341">
    <property type="entry name" value="6hp_glycosidase-like_sf"/>
</dbReference>
<dbReference type="Pfam" id="PF00723">
    <property type="entry name" value="Glyco_hydro_15"/>
    <property type="match status" value="1"/>
</dbReference>
<organism evidence="2 3">
    <name type="scientific">Streptomyces hoynatensis</name>
    <dbReference type="NCBI Taxonomy" id="1141874"/>
    <lineage>
        <taxon>Bacteria</taxon>
        <taxon>Bacillati</taxon>
        <taxon>Actinomycetota</taxon>
        <taxon>Actinomycetes</taxon>
        <taxon>Kitasatosporales</taxon>
        <taxon>Streptomycetaceae</taxon>
        <taxon>Streptomyces</taxon>
    </lineage>
</organism>
<accession>A0A3A9YUQ5</accession>
<dbReference type="OrthoDB" id="3902805at2"/>
<keyword evidence="2" id="KW-0378">Hydrolase</keyword>
<gene>
    <name evidence="2" type="ORF">D7294_19930</name>
</gene>
<dbReference type="Gene3D" id="1.50.10.10">
    <property type="match status" value="1"/>
</dbReference>
<dbReference type="SUPFAM" id="SSF48208">
    <property type="entry name" value="Six-hairpin glycosidases"/>
    <property type="match status" value="1"/>
</dbReference>
<evidence type="ECO:0000313" key="2">
    <source>
        <dbReference type="EMBL" id="RKN39715.1"/>
    </source>
</evidence>
<dbReference type="GO" id="GO:0005975">
    <property type="term" value="P:carbohydrate metabolic process"/>
    <property type="evidence" value="ECO:0007669"/>
    <property type="project" value="InterPro"/>
</dbReference>
<dbReference type="EMBL" id="RBAL01000012">
    <property type="protein sequence ID" value="RKN39715.1"/>
    <property type="molecule type" value="Genomic_DNA"/>
</dbReference>
<dbReference type="InterPro" id="IPR008928">
    <property type="entry name" value="6-hairpin_glycosidase_sf"/>
</dbReference>
<dbReference type="PANTHER" id="PTHR31616">
    <property type="entry name" value="TREHALASE"/>
    <property type="match status" value="1"/>
</dbReference>
<keyword evidence="3" id="KW-1185">Reference proteome</keyword>
<dbReference type="PANTHER" id="PTHR31616:SF0">
    <property type="entry name" value="GLUCAN 1,4-ALPHA-GLUCOSIDASE"/>
    <property type="match status" value="1"/>
</dbReference>
<dbReference type="AlphaFoldDB" id="A0A3A9YUQ5"/>
<dbReference type="GO" id="GO:0004553">
    <property type="term" value="F:hydrolase activity, hydrolyzing O-glycosyl compounds"/>
    <property type="evidence" value="ECO:0007669"/>
    <property type="project" value="TreeGrafter"/>
</dbReference>
<dbReference type="Proteomes" id="UP000272474">
    <property type="component" value="Unassembled WGS sequence"/>
</dbReference>
<reference evidence="2 3" key="1">
    <citation type="journal article" date="2014" name="Int. J. Syst. Evol. Microbiol.">
        <title>Streptomyces hoynatensis sp. nov., isolated from deep marine sediment.</title>
        <authorList>
            <person name="Veyisoglu A."/>
            <person name="Sahin N."/>
        </authorList>
    </citation>
    <scope>NUCLEOTIDE SEQUENCE [LARGE SCALE GENOMIC DNA]</scope>
    <source>
        <strain evidence="2 3">KCTC 29097</strain>
    </source>
</reference>
<evidence type="ECO:0000259" key="1">
    <source>
        <dbReference type="Pfam" id="PF00723"/>
    </source>
</evidence>
<protein>
    <submittedName>
        <fullName evidence="2">Glycoside hydrolase family 15</fullName>
    </submittedName>
</protein>